<proteinExistence type="predicted"/>
<evidence type="ECO:0000259" key="1">
    <source>
        <dbReference type="Pfam" id="PF00149"/>
    </source>
</evidence>
<dbReference type="Proteomes" id="UP000237682">
    <property type="component" value="Unassembled WGS sequence"/>
</dbReference>
<dbReference type="PANTHER" id="PTHR42850:SF7">
    <property type="entry name" value="BIS(5'-NUCLEOSYL)-TETRAPHOSPHATASE PRPE [ASYMMETRICAL]"/>
    <property type="match status" value="1"/>
</dbReference>
<comment type="caution">
    <text evidence="2">The sequence shown here is derived from an EMBL/GenBank/DDBJ whole genome shotgun (WGS) entry which is preliminary data.</text>
</comment>
<dbReference type="OrthoDB" id="9807890at2"/>
<dbReference type="PANTHER" id="PTHR42850">
    <property type="entry name" value="METALLOPHOSPHOESTERASE"/>
    <property type="match status" value="1"/>
</dbReference>
<accession>A0A2S9QE80</accession>
<protein>
    <submittedName>
        <fullName evidence="2">Metallophosphoesterase</fullName>
    </submittedName>
</protein>
<sequence>MNYDVIGDIHGHADALHRLLTKLDYRERDGAYRHSDRRAIFLGDFIDRGPEQVEVLRVVRAMAGAGTARAIMGNHEFNALGWGTPDGSGGFLRPHTEENRKQHAAFLDQIGEGSPAYREALAWFTCLPIWLDLGGLRVVHACWHGASQHRLAATCLDATGCLHGPGLHKALCDGAPENRAAEILLKGPEIRLPAGHSFRDKDGHIRHDARLRWWDREATTFRSATLGLGEGASALPDDPVPTHYRYDDSVPVMFGHYWMSGRPQLLSSTASCLDFSVAKGGVLTAYRWSGETVLSNDNLVWAPA</sequence>
<dbReference type="EMBL" id="PUEJ01000004">
    <property type="protein sequence ID" value="PRH87647.1"/>
    <property type="molecule type" value="Genomic_DNA"/>
</dbReference>
<dbReference type="InterPro" id="IPR029052">
    <property type="entry name" value="Metallo-depent_PP-like"/>
</dbReference>
<evidence type="ECO:0000313" key="2">
    <source>
        <dbReference type="EMBL" id="PRH87647.1"/>
    </source>
</evidence>
<evidence type="ECO:0000313" key="3">
    <source>
        <dbReference type="Proteomes" id="UP000237682"/>
    </source>
</evidence>
<dbReference type="GO" id="GO:0016791">
    <property type="term" value="F:phosphatase activity"/>
    <property type="evidence" value="ECO:0007669"/>
    <property type="project" value="TreeGrafter"/>
</dbReference>
<reference evidence="2 3" key="1">
    <citation type="submission" date="2018-02" db="EMBL/GenBank/DDBJ databases">
        <title>Whole genome sequencing of endophytic bacterium.</title>
        <authorList>
            <person name="Eedara R."/>
            <person name="Podile A.R."/>
        </authorList>
    </citation>
    <scope>NUCLEOTIDE SEQUENCE [LARGE SCALE GENOMIC DNA]</scope>
    <source>
        <strain evidence="2 3">RP1T</strain>
    </source>
</reference>
<name>A0A2S9QE80_9HYPH</name>
<dbReference type="Gene3D" id="3.60.21.10">
    <property type="match status" value="1"/>
</dbReference>
<dbReference type="Pfam" id="PF00149">
    <property type="entry name" value="Metallophos"/>
    <property type="match status" value="1"/>
</dbReference>
<dbReference type="InterPro" id="IPR004843">
    <property type="entry name" value="Calcineurin-like_PHP"/>
</dbReference>
<dbReference type="AlphaFoldDB" id="A0A2S9QE80"/>
<dbReference type="InterPro" id="IPR050126">
    <property type="entry name" value="Ap4A_hydrolase"/>
</dbReference>
<organism evidence="2 3">
    <name type="scientific">Labrys okinawensis</name>
    <dbReference type="NCBI Taxonomy" id="346911"/>
    <lineage>
        <taxon>Bacteria</taxon>
        <taxon>Pseudomonadati</taxon>
        <taxon>Pseudomonadota</taxon>
        <taxon>Alphaproteobacteria</taxon>
        <taxon>Hyphomicrobiales</taxon>
        <taxon>Xanthobacteraceae</taxon>
        <taxon>Labrys</taxon>
    </lineage>
</organism>
<gene>
    <name evidence="2" type="ORF">C5L14_11590</name>
</gene>
<dbReference type="SUPFAM" id="SSF56300">
    <property type="entry name" value="Metallo-dependent phosphatases"/>
    <property type="match status" value="1"/>
</dbReference>
<dbReference type="GO" id="GO:0005737">
    <property type="term" value="C:cytoplasm"/>
    <property type="evidence" value="ECO:0007669"/>
    <property type="project" value="TreeGrafter"/>
</dbReference>
<feature type="domain" description="Calcineurin-like phosphoesterase" evidence="1">
    <location>
        <begin position="3"/>
        <end position="145"/>
    </location>
</feature>
<keyword evidence="3" id="KW-1185">Reference proteome</keyword>